<dbReference type="Proteomes" id="UP001501138">
    <property type="component" value="Unassembled WGS sequence"/>
</dbReference>
<feature type="region of interest" description="Disordered" evidence="1">
    <location>
        <begin position="426"/>
        <end position="552"/>
    </location>
</feature>
<feature type="compositionally biased region" description="Basic and acidic residues" evidence="1">
    <location>
        <begin position="503"/>
        <end position="538"/>
    </location>
</feature>
<accession>A0ABP4VB34</accession>
<protein>
    <recommendedName>
        <fullName evidence="2">HNH nuclease domain-containing protein</fullName>
    </recommendedName>
</protein>
<evidence type="ECO:0000256" key="1">
    <source>
        <dbReference type="SAM" id="MobiDB-lite"/>
    </source>
</evidence>
<dbReference type="SMART" id="SM00507">
    <property type="entry name" value="HNHc"/>
    <property type="match status" value="1"/>
</dbReference>
<feature type="compositionally biased region" description="Basic and acidic residues" evidence="1">
    <location>
        <begin position="455"/>
        <end position="475"/>
    </location>
</feature>
<sequence>MASLELADLDDHTLVEALAAWERVASWAQAGSARALAELLERTRDTSGHEFVTDGVAARLGLTRRAAEQHVTVAHGTARLPEVADALAGGLVDRRKAEVLISTGRLPDDRRRQAVRDLLPDVEHLTSPQIRARLKRAEIEVDPDGAEERHQAARRDRYVRLQPVDDAMAYLTAYLPADDAVRAFGALDEAAFAMRRSPGEQRRLDECRADALTGLLSGILSAGPPAKPYSPDGSCTDPAGPDDGPGNAPDGGAVHARRADPVTREKGEGRRSVARPLVAEGSVIGSGTAGATPSRRGANHRAGVHVSVAASTLLGADDLPATLARYGPIPAGMARALASDPDAVWQRIFTDPGTGALVDTSARTYRPSPSLRAAVIARDITCTFPGCRVPATGCDLDHIAPYDPTTDGPQTHGDNLHALCRTHHRAKTTGGWHVTRDPKTGITHWTTPTGHQHQRPPEAHGPPEERGHLEADRQRPGSRGTPTGNGRGTPTGDGRGTPTGDGRVPRVTDDAAPRRAGDGAPHRNDASPTRDELARDDASTPTWPDDQSPPPF</sequence>
<evidence type="ECO:0000313" key="3">
    <source>
        <dbReference type="EMBL" id="GAA1721073.1"/>
    </source>
</evidence>
<keyword evidence="4" id="KW-1185">Reference proteome</keyword>
<dbReference type="InterPro" id="IPR003615">
    <property type="entry name" value="HNH_nuc"/>
</dbReference>
<feature type="region of interest" description="Disordered" evidence="1">
    <location>
        <begin position="222"/>
        <end position="299"/>
    </location>
</feature>
<comment type="caution">
    <text evidence="3">The sequence shown here is derived from an EMBL/GenBank/DDBJ whole genome shotgun (WGS) entry which is preliminary data.</text>
</comment>
<gene>
    <name evidence="3" type="ORF">GCM10009809_15870</name>
</gene>
<feature type="domain" description="HNH nuclease" evidence="2">
    <location>
        <begin position="370"/>
        <end position="425"/>
    </location>
</feature>
<dbReference type="Pfam" id="PF02720">
    <property type="entry name" value="DUF222"/>
    <property type="match status" value="1"/>
</dbReference>
<name>A0ABP4VB34_9MICO</name>
<dbReference type="CDD" id="cd00085">
    <property type="entry name" value="HNHc"/>
    <property type="match status" value="1"/>
</dbReference>
<feature type="compositionally biased region" description="Low complexity" evidence="1">
    <location>
        <begin position="237"/>
        <end position="253"/>
    </location>
</feature>
<reference evidence="4" key="1">
    <citation type="journal article" date="2019" name="Int. J. Syst. Evol. Microbiol.">
        <title>The Global Catalogue of Microorganisms (GCM) 10K type strain sequencing project: providing services to taxonomists for standard genome sequencing and annotation.</title>
        <authorList>
            <consortium name="The Broad Institute Genomics Platform"/>
            <consortium name="The Broad Institute Genome Sequencing Center for Infectious Disease"/>
            <person name="Wu L."/>
            <person name="Ma J."/>
        </authorList>
    </citation>
    <scope>NUCLEOTIDE SEQUENCE [LARGE SCALE GENOMIC DNA]</scope>
    <source>
        <strain evidence="4">JCM 15589</strain>
    </source>
</reference>
<evidence type="ECO:0000259" key="2">
    <source>
        <dbReference type="SMART" id="SM00507"/>
    </source>
</evidence>
<dbReference type="InterPro" id="IPR003870">
    <property type="entry name" value="DUF222"/>
</dbReference>
<organism evidence="3 4">
    <name type="scientific">Isoptericola hypogeus</name>
    <dbReference type="NCBI Taxonomy" id="300179"/>
    <lineage>
        <taxon>Bacteria</taxon>
        <taxon>Bacillati</taxon>
        <taxon>Actinomycetota</taxon>
        <taxon>Actinomycetes</taxon>
        <taxon>Micrococcales</taxon>
        <taxon>Promicromonosporaceae</taxon>
        <taxon>Isoptericola</taxon>
    </lineage>
</organism>
<feature type="compositionally biased region" description="Basic and acidic residues" evidence="1">
    <location>
        <begin position="257"/>
        <end position="271"/>
    </location>
</feature>
<proteinExistence type="predicted"/>
<feature type="compositionally biased region" description="Gly residues" evidence="1">
    <location>
        <begin position="483"/>
        <end position="499"/>
    </location>
</feature>
<evidence type="ECO:0000313" key="4">
    <source>
        <dbReference type="Proteomes" id="UP001501138"/>
    </source>
</evidence>
<dbReference type="EMBL" id="BAAAPM010000003">
    <property type="protein sequence ID" value="GAA1721073.1"/>
    <property type="molecule type" value="Genomic_DNA"/>
</dbReference>